<evidence type="ECO:0000313" key="7">
    <source>
        <dbReference type="Proteomes" id="UP000465221"/>
    </source>
</evidence>
<dbReference type="InterPro" id="IPR016166">
    <property type="entry name" value="FAD-bd_PCMH"/>
</dbReference>
<evidence type="ECO:0000256" key="1">
    <source>
        <dbReference type="ARBA" id="ARBA00005466"/>
    </source>
</evidence>
<dbReference type="GO" id="GO:0016491">
    <property type="term" value="F:oxidoreductase activity"/>
    <property type="evidence" value="ECO:0007669"/>
    <property type="project" value="UniProtKB-KW"/>
</dbReference>
<comment type="similarity">
    <text evidence="1">Belongs to the oxygen-dependent FAD-linked oxidoreductase family.</text>
</comment>
<dbReference type="AlphaFoldDB" id="A0A8H3P402"/>
<dbReference type="InterPro" id="IPR006094">
    <property type="entry name" value="Oxid_FAD_bind_N"/>
</dbReference>
<dbReference type="InterPro" id="IPR016169">
    <property type="entry name" value="FAD-bd_PCMH_sub2"/>
</dbReference>
<dbReference type="EMBL" id="BLKC01000059">
    <property type="protein sequence ID" value="GFF44814.1"/>
    <property type="molecule type" value="Genomic_DNA"/>
</dbReference>
<sequence>MDVRSILYATFILPTIALATCTCATIPLSKLLTDSVQCQALTSVLGSSVVYPNSTAYECSVSSYWSQQEQLISPSCVLSATSAEDVSKALRVLVPKACKFAVRSGGHGAIAGIANIQDGVTIDLSALNWTVPSADGSLVSVGPGQRWGGLYTALDTIGVSVPGGRDSPVGVGGTTLGGGFGYFATKAGFACDSVVEYQVVLANGRIVNATKDKEHDLWLALKGGSNNFGIVTNFVFRTFPLGEVWGGDIYYPVSTLDQQLDAFHRFTSNPNYDVKAGLIHNFAFSPATGPMLTNQLAYASPQENPAPFRPFTSIQPQMMASAQVMSLGALAAKGGSLSPNSRQQITFAVTFENDLDLLKQVFEIWNGSTADVAAIPSIQWTISLEPIVPAIAYQSATRGGNVLGLDVPRQGLVLALLSATFNHSQEYPTVSAAAERLSNNIVRAAKAAGAYNPYIDLNHAASWQDPIASYGDGIQAFLRRTAGKYDPQGVFQRLCPGGFKVN</sequence>
<feature type="domain" description="FAD-binding PCMH-type" evidence="5">
    <location>
        <begin position="70"/>
        <end position="241"/>
    </location>
</feature>
<gene>
    <name evidence="6" type="ORF">IFM46972_07640</name>
</gene>
<keyword evidence="3" id="KW-0274">FAD</keyword>
<evidence type="ECO:0000256" key="2">
    <source>
        <dbReference type="ARBA" id="ARBA00022630"/>
    </source>
</evidence>
<reference evidence="6 7" key="1">
    <citation type="submission" date="2020-01" db="EMBL/GenBank/DDBJ databases">
        <title>Draft genome sequence of Aspergillus udagawae IFM 46972.</title>
        <authorList>
            <person name="Takahashi H."/>
            <person name="Yaguchi T."/>
        </authorList>
    </citation>
    <scope>NUCLEOTIDE SEQUENCE [LARGE SCALE GENOMIC DNA]</scope>
    <source>
        <strain evidence="6 7">IFM 46972</strain>
    </source>
</reference>
<dbReference type="PANTHER" id="PTHR42973:SF22">
    <property type="entry name" value="FAD-BINDING PCMH-TYPE DOMAIN-CONTAINING PROTEIN-RELATED"/>
    <property type="match status" value="1"/>
</dbReference>
<dbReference type="Gene3D" id="3.30.465.10">
    <property type="match status" value="1"/>
</dbReference>
<accession>A0A8H3P402</accession>
<dbReference type="InterPro" id="IPR036318">
    <property type="entry name" value="FAD-bd_PCMH-like_sf"/>
</dbReference>
<dbReference type="SUPFAM" id="SSF56176">
    <property type="entry name" value="FAD-binding/transporter-associated domain-like"/>
    <property type="match status" value="1"/>
</dbReference>
<evidence type="ECO:0000256" key="3">
    <source>
        <dbReference type="ARBA" id="ARBA00022827"/>
    </source>
</evidence>
<comment type="caution">
    <text evidence="6">The sequence shown here is derived from an EMBL/GenBank/DDBJ whole genome shotgun (WGS) entry which is preliminary data.</text>
</comment>
<dbReference type="InterPro" id="IPR050416">
    <property type="entry name" value="FAD-linked_Oxidoreductase"/>
</dbReference>
<dbReference type="PROSITE" id="PS51387">
    <property type="entry name" value="FAD_PCMH"/>
    <property type="match status" value="1"/>
</dbReference>
<keyword evidence="2" id="KW-0285">Flavoprotein</keyword>
<dbReference type="PANTHER" id="PTHR42973">
    <property type="entry name" value="BINDING OXIDOREDUCTASE, PUTATIVE (AFU_ORTHOLOGUE AFUA_1G17690)-RELATED"/>
    <property type="match status" value="1"/>
</dbReference>
<proteinExistence type="inferred from homology"/>
<dbReference type="GO" id="GO:0071949">
    <property type="term" value="F:FAD binding"/>
    <property type="evidence" value="ECO:0007669"/>
    <property type="project" value="InterPro"/>
</dbReference>
<protein>
    <submittedName>
        <fullName evidence="6">Bifunctional solanapyrone synthase</fullName>
    </submittedName>
</protein>
<organism evidence="6 7">
    <name type="scientific">Aspergillus udagawae</name>
    <dbReference type="NCBI Taxonomy" id="91492"/>
    <lineage>
        <taxon>Eukaryota</taxon>
        <taxon>Fungi</taxon>
        <taxon>Dikarya</taxon>
        <taxon>Ascomycota</taxon>
        <taxon>Pezizomycotina</taxon>
        <taxon>Eurotiomycetes</taxon>
        <taxon>Eurotiomycetidae</taxon>
        <taxon>Eurotiales</taxon>
        <taxon>Aspergillaceae</taxon>
        <taxon>Aspergillus</taxon>
        <taxon>Aspergillus subgen. Fumigati</taxon>
    </lineage>
</organism>
<dbReference type="Proteomes" id="UP000465221">
    <property type="component" value="Unassembled WGS sequence"/>
</dbReference>
<dbReference type="Pfam" id="PF01565">
    <property type="entry name" value="FAD_binding_4"/>
    <property type="match status" value="1"/>
</dbReference>
<evidence type="ECO:0000256" key="4">
    <source>
        <dbReference type="ARBA" id="ARBA00023002"/>
    </source>
</evidence>
<evidence type="ECO:0000313" key="6">
    <source>
        <dbReference type="EMBL" id="GFF44814.1"/>
    </source>
</evidence>
<keyword evidence="4" id="KW-0560">Oxidoreductase</keyword>
<evidence type="ECO:0000259" key="5">
    <source>
        <dbReference type="PROSITE" id="PS51387"/>
    </source>
</evidence>
<name>A0A8H3P402_9EURO</name>